<dbReference type="Gene3D" id="2.40.320.10">
    <property type="entry name" value="Hypothetical Protein Pfu-838710-001"/>
    <property type="match status" value="1"/>
</dbReference>
<dbReference type="PROSITE" id="PS51707">
    <property type="entry name" value="CYTH"/>
    <property type="match status" value="1"/>
</dbReference>
<evidence type="ECO:0000259" key="2">
    <source>
        <dbReference type="PROSITE" id="PS51708"/>
    </source>
</evidence>
<dbReference type="InterPro" id="IPR033469">
    <property type="entry name" value="CYTH-like_dom_sf"/>
</dbReference>
<protein>
    <submittedName>
        <fullName evidence="3">CHAD domain-containing protein</fullName>
    </submittedName>
</protein>
<dbReference type="Gene3D" id="1.40.20.10">
    <property type="entry name" value="CHAD domain"/>
    <property type="match status" value="1"/>
</dbReference>
<dbReference type="PROSITE" id="PS51708">
    <property type="entry name" value="CHAD"/>
    <property type="match status" value="1"/>
</dbReference>
<feature type="domain" description="CHAD" evidence="2">
    <location>
        <begin position="213"/>
        <end position="481"/>
    </location>
</feature>
<dbReference type="GO" id="GO:0050355">
    <property type="term" value="F:inorganic triphosphate phosphatase activity"/>
    <property type="evidence" value="ECO:0007669"/>
    <property type="project" value="InterPro"/>
</dbReference>
<accession>A0A849KUF2</accession>
<sequence length="483" mass="54677">MRSSPLTEIELKLEISPADLEKIALSSFLGQPAATRELHSVYFDTGDCRLFDNGFTLRIRRSGEKTIQTVKATGSNASLFARSEWETPARTNTPVFDYNSPLLNRFGPIERDLVVQFEVVTNRRIWNLTEGTSSIEVAADAGIVMAGDRQAPFHEIELELKGGDPRQLFALARKINAIVPVKIGVQSKSERGYRLLSAMRNAAKAEAIGLEPRLTADEGFRMIALSCFRQFRLNETLLLQMGHAGSLHQARVAIRRLRSALSLFKPLLDENAKRFSDEFRWLANTLGDARNLDVLLLKAADGELWEKLETARKGSYAKIVEALASDRSRALMLDFNEWLLCGDYAKHPDGEKPVEDFAAKALDRMRKKLKKHGRDLAEIDDEHRHEARKDAKKLRYAAEFFAPLFADKRGLRRYKNFNKAMEALQDRLGALNDLAIGHDVLKQYGIEETPEAQKLIFHADKKQLIEKAQTALDDVLDAKKFWR</sequence>
<organism evidence="3 4">
    <name type="scientific">Ochrobactrum soli</name>
    <dbReference type="NCBI Taxonomy" id="2448455"/>
    <lineage>
        <taxon>Bacteria</taxon>
        <taxon>Pseudomonadati</taxon>
        <taxon>Pseudomonadota</taxon>
        <taxon>Alphaproteobacteria</taxon>
        <taxon>Hyphomicrobiales</taxon>
        <taxon>Brucellaceae</taxon>
        <taxon>Brucella/Ochrobactrum group</taxon>
        <taxon>Ochrobactrum</taxon>
    </lineage>
</organism>
<dbReference type="PANTHER" id="PTHR39569:SF1">
    <property type="entry name" value="INORGANIC TRIPHOSPHATASE"/>
    <property type="match status" value="1"/>
</dbReference>
<proteinExistence type="predicted"/>
<dbReference type="SMART" id="SM01118">
    <property type="entry name" value="CYTH"/>
    <property type="match status" value="1"/>
</dbReference>
<dbReference type="InterPro" id="IPR023577">
    <property type="entry name" value="CYTH_domain"/>
</dbReference>
<evidence type="ECO:0000313" key="4">
    <source>
        <dbReference type="Proteomes" id="UP000574931"/>
    </source>
</evidence>
<dbReference type="GO" id="GO:0046872">
    <property type="term" value="F:metal ion binding"/>
    <property type="evidence" value="ECO:0007669"/>
    <property type="project" value="TreeGrafter"/>
</dbReference>
<dbReference type="Pfam" id="PF05235">
    <property type="entry name" value="CHAD"/>
    <property type="match status" value="1"/>
</dbReference>
<comment type="caution">
    <text evidence="3">The sequence shown here is derived from an EMBL/GenBank/DDBJ whole genome shotgun (WGS) entry which is preliminary data.</text>
</comment>
<evidence type="ECO:0000259" key="1">
    <source>
        <dbReference type="PROSITE" id="PS51707"/>
    </source>
</evidence>
<evidence type="ECO:0000313" key="3">
    <source>
        <dbReference type="EMBL" id="NNU60636.1"/>
    </source>
</evidence>
<dbReference type="SMART" id="SM00880">
    <property type="entry name" value="CHAD"/>
    <property type="match status" value="1"/>
</dbReference>
<dbReference type="InterPro" id="IPR007899">
    <property type="entry name" value="CHAD_dom"/>
</dbReference>
<dbReference type="Pfam" id="PF01928">
    <property type="entry name" value="CYTH"/>
    <property type="match status" value="1"/>
</dbReference>
<gene>
    <name evidence="3" type="ORF">HKX02_10235</name>
</gene>
<keyword evidence="4" id="KW-1185">Reference proteome</keyword>
<dbReference type="InterPro" id="IPR039013">
    <property type="entry name" value="YgiF"/>
</dbReference>
<dbReference type="CDD" id="cd07756">
    <property type="entry name" value="CYTH-like_Pase_CHAD"/>
    <property type="match status" value="1"/>
</dbReference>
<dbReference type="Proteomes" id="UP000574931">
    <property type="component" value="Unassembled WGS sequence"/>
</dbReference>
<dbReference type="AlphaFoldDB" id="A0A849KUF2"/>
<name>A0A849KUF2_9HYPH</name>
<dbReference type="PANTHER" id="PTHR39569">
    <property type="entry name" value="INORGANIC TRIPHOSPHATASE"/>
    <property type="match status" value="1"/>
</dbReference>
<dbReference type="InterPro" id="IPR038186">
    <property type="entry name" value="CHAD_dom_sf"/>
</dbReference>
<dbReference type="EMBL" id="JABFCY010000005">
    <property type="protein sequence ID" value="NNU60636.1"/>
    <property type="molecule type" value="Genomic_DNA"/>
</dbReference>
<feature type="domain" description="CYTH" evidence="1">
    <location>
        <begin position="6"/>
        <end position="199"/>
    </location>
</feature>
<reference evidence="3 4" key="1">
    <citation type="submission" date="2020-05" db="EMBL/GenBank/DDBJ databases">
        <title>Draft Genome Sequence of Ochrobactrum soli Isolated from Stable Fly Gut.</title>
        <authorList>
            <person name="Pileggi M.T."/>
            <person name="Vazhakkala L.J."/>
            <person name="Wong C.N."/>
        </authorList>
    </citation>
    <scope>NUCLEOTIDE SEQUENCE [LARGE SCALE GENOMIC DNA]</scope>
    <source>
        <strain evidence="3 4">MTP-C0764</strain>
    </source>
</reference>
<dbReference type="SUPFAM" id="SSF55154">
    <property type="entry name" value="CYTH-like phosphatases"/>
    <property type="match status" value="1"/>
</dbReference>